<reference evidence="1 2" key="1">
    <citation type="journal article" date="2016" name="Nat. Commun.">
        <title>Thousands of microbial genomes shed light on interconnected biogeochemical processes in an aquifer system.</title>
        <authorList>
            <person name="Anantharaman K."/>
            <person name="Brown C.T."/>
            <person name="Hug L.A."/>
            <person name="Sharon I."/>
            <person name="Castelle C.J."/>
            <person name="Probst A.J."/>
            <person name="Thomas B.C."/>
            <person name="Singh A."/>
            <person name="Wilkins M.J."/>
            <person name="Karaoz U."/>
            <person name="Brodie E.L."/>
            <person name="Williams K.H."/>
            <person name="Hubbard S.S."/>
            <person name="Banfield J.F."/>
        </authorList>
    </citation>
    <scope>NUCLEOTIDE SEQUENCE [LARGE SCALE GENOMIC DNA]</scope>
</reference>
<organism evidence="1 2">
    <name type="scientific">Candidatus Sungbacteria bacterium RIFCSPHIGHO2_02_FULL_51_29</name>
    <dbReference type="NCBI Taxonomy" id="1802273"/>
    <lineage>
        <taxon>Bacteria</taxon>
        <taxon>Candidatus Sungiibacteriota</taxon>
    </lineage>
</organism>
<evidence type="ECO:0000313" key="2">
    <source>
        <dbReference type="Proteomes" id="UP000177811"/>
    </source>
</evidence>
<accession>A0A1G2KTE0</accession>
<evidence type="ECO:0000313" key="1">
    <source>
        <dbReference type="EMBL" id="OHA01882.1"/>
    </source>
</evidence>
<comment type="caution">
    <text evidence="1">The sequence shown here is derived from an EMBL/GenBank/DDBJ whole genome shotgun (WGS) entry which is preliminary data.</text>
</comment>
<dbReference type="EMBL" id="MHQL01000052">
    <property type="protein sequence ID" value="OHA01882.1"/>
    <property type="molecule type" value="Genomic_DNA"/>
</dbReference>
<dbReference type="AlphaFoldDB" id="A0A1G2KTE0"/>
<name>A0A1G2KTE0_9BACT</name>
<protein>
    <submittedName>
        <fullName evidence="1">Uncharacterized protein</fullName>
    </submittedName>
</protein>
<dbReference type="Proteomes" id="UP000177811">
    <property type="component" value="Unassembled WGS sequence"/>
</dbReference>
<sequence>MIMCRKKNASRVWYLAGVIRECSRCRDGTWRVAAEEETAYARARLSGIFQHHAALTAIIPGRRYILIYRIWEKKENEVVAVFELA</sequence>
<proteinExistence type="predicted"/>
<gene>
    <name evidence="1" type="ORF">A3C16_03250</name>
</gene>